<sequence>MGQIDNLKNFEKGKSGNPNGRPKGSKNRSTSLKKMLALKAQIINPASENGEIMKGTLEDKVAAAIVQKALSGNLMAFREIMDCVYGKIPLIVKDPGETEDLNKGKSTPFTIMNPVTNNIETFDIGGADE</sequence>
<gene>
    <name evidence="3" type="ORF">IEE83_22735</name>
</gene>
<evidence type="ECO:0000313" key="4">
    <source>
        <dbReference type="Proteomes" id="UP000634134"/>
    </source>
</evidence>
<name>A0ABR9WGT8_9BACT</name>
<feature type="domain" description="DUF5681" evidence="2">
    <location>
        <begin position="9"/>
        <end position="85"/>
    </location>
</feature>
<proteinExistence type="predicted"/>
<protein>
    <recommendedName>
        <fullName evidence="2">DUF5681 domain-containing protein</fullName>
    </recommendedName>
</protein>
<dbReference type="Pfam" id="PF18932">
    <property type="entry name" value="DUF5681"/>
    <property type="match status" value="1"/>
</dbReference>
<comment type="caution">
    <text evidence="3">The sequence shown here is derived from an EMBL/GenBank/DDBJ whole genome shotgun (WGS) entry which is preliminary data.</text>
</comment>
<evidence type="ECO:0000259" key="2">
    <source>
        <dbReference type="Pfam" id="PF18932"/>
    </source>
</evidence>
<evidence type="ECO:0000313" key="3">
    <source>
        <dbReference type="EMBL" id="MBE9464711.1"/>
    </source>
</evidence>
<dbReference type="RefSeq" id="WP_194122753.1">
    <property type="nucleotide sequence ID" value="NZ_JACYGY010000001.1"/>
</dbReference>
<dbReference type="EMBL" id="JACYGY010000001">
    <property type="protein sequence ID" value="MBE9464711.1"/>
    <property type="molecule type" value="Genomic_DNA"/>
</dbReference>
<feature type="region of interest" description="Disordered" evidence="1">
    <location>
        <begin position="1"/>
        <end position="30"/>
    </location>
</feature>
<dbReference type="InterPro" id="IPR043736">
    <property type="entry name" value="DUF5681"/>
</dbReference>
<evidence type="ECO:0000256" key="1">
    <source>
        <dbReference type="SAM" id="MobiDB-lite"/>
    </source>
</evidence>
<accession>A0ABR9WGT8</accession>
<reference evidence="4" key="1">
    <citation type="submission" date="2023-07" db="EMBL/GenBank/DDBJ databases">
        <title>Dyadobacter sp. nov 'subterranea' isolated from contaminted grondwater.</title>
        <authorList>
            <person name="Szabo I."/>
            <person name="Al-Omari J."/>
            <person name="Szerdahelyi S.G."/>
            <person name="Rado J."/>
        </authorList>
    </citation>
    <scope>NUCLEOTIDE SEQUENCE [LARGE SCALE GENOMIC DNA]</scope>
    <source>
        <strain evidence="4">UP-52</strain>
    </source>
</reference>
<organism evidence="3 4">
    <name type="scientific">Dyadobacter subterraneus</name>
    <dbReference type="NCBI Taxonomy" id="2773304"/>
    <lineage>
        <taxon>Bacteria</taxon>
        <taxon>Pseudomonadati</taxon>
        <taxon>Bacteroidota</taxon>
        <taxon>Cytophagia</taxon>
        <taxon>Cytophagales</taxon>
        <taxon>Spirosomataceae</taxon>
        <taxon>Dyadobacter</taxon>
    </lineage>
</organism>
<dbReference type="Proteomes" id="UP000634134">
    <property type="component" value="Unassembled WGS sequence"/>
</dbReference>
<keyword evidence="4" id="KW-1185">Reference proteome</keyword>